<dbReference type="GO" id="GO:0010181">
    <property type="term" value="F:FMN binding"/>
    <property type="evidence" value="ECO:0007669"/>
    <property type="project" value="InterPro"/>
</dbReference>
<feature type="domain" description="NADH:flavin oxidoreductase/NADH oxidase N-terminal" evidence="4">
    <location>
        <begin position="51"/>
        <end position="149"/>
    </location>
</feature>
<evidence type="ECO:0000313" key="6">
    <source>
        <dbReference type="Proteomes" id="UP000232323"/>
    </source>
</evidence>
<gene>
    <name evidence="5" type="ORF">CEUSTIGMA_g4.t1</name>
</gene>
<name>A0A250WP01_9CHLO</name>
<dbReference type="InterPro" id="IPR001155">
    <property type="entry name" value="OxRdtase_FMN_N"/>
</dbReference>
<proteinExistence type="inferred from homology"/>
<evidence type="ECO:0000313" key="5">
    <source>
        <dbReference type="EMBL" id="GAX72548.1"/>
    </source>
</evidence>
<dbReference type="STRING" id="1157962.A0A250WP01"/>
<dbReference type="PANTHER" id="PTHR22893:SF91">
    <property type="entry name" value="NADPH DEHYDROGENASE 2-RELATED"/>
    <property type="match status" value="1"/>
</dbReference>
<evidence type="ECO:0000256" key="1">
    <source>
        <dbReference type="ARBA" id="ARBA00001917"/>
    </source>
</evidence>
<comment type="caution">
    <text evidence="5">The sequence shown here is derived from an EMBL/GenBank/DDBJ whole genome shotgun (WGS) entry which is preliminary data.</text>
</comment>
<comment type="similarity">
    <text evidence="2">Belongs to the NADH:flavin oxidoreductase/NADH oxidase family.</text>
</comment>
<evidence type="ECO:0000256" key="2">
    <source>
        <dbReference type="ARBA" id="ARBA00005979"/>
    </source>
</evidence>
<dbReference type="Pfam" id="PF00724">
    <property type="entry name" value="Oxidored_FMN"/>
    <property type="match status" value="1"/>
</dbReference>
<dbReference type="PANTHER" id="PTHR22893">
    <property type="entry name" value="NADH OXIDOREDUCTASE-RELATED"/>
    <property type="match status" value="1"/>
</dbReference>
<dbReference type="AlphaFoldDB" id="A0A250WP01"/>
<dbReference type="Gene3D" id="3.20.20.70">
    <property type="entry name" value="Aldolase class I"/>
    <property type="match status" value="1"/>
</dbReference>
<dbReference type="GO" id="GO:0016491">
    <property type="term" value="F:oxidoreductase activity"/>
    <property type="evidence" value="ECO:0007669"/>
    <property type="project" value="InterPro"/>
</dbReference>
<dbReference type="InterPro" id="IPR045247">
    <property type="entry name" value="Oye-like"/>
</dbReference>
<sequence length="309" mass="33814">MLGGRPILLNSEYQPDGVSPAVTSSAVPIGGPFLYFSPKLLQRGFTSEPFPTPRALETAEVKEMVQMFRKAARNAIDAGFDGRIEIHGANGYLVDQFLEDGVNQRTDEYGGSVENRARFALEVVQACVEEIGADRVAIRLNPYNKFELNKFNLAYVHVVHAVEPTRVVVGVEDLEVLEGPPPGPLDPFREIYKGTWIVAGGCLLNPEGTIVSRVQRPSRVGRVIWLLMGGLSLQTLTSTSASSSMRPSTSTIATHFTLKALKALNQVLVSNEVSLESIGFQTKDSYRRLCIMLHIKSTVNKGGGRVRLT</sequence>
<keyword evidence="3" id="KW-0285">Flavoprotein</keyword>
<keyword evidence="6" id="KW-1185">Reference proteome</keyword>
<keyword evidence="3" id="KW-0288">FMN</keyword>
<protein>
    <recommendedName>
        <fullName evidence="4">NADH:flavin oxidoreductase/NADH oxidase N-terminal domain-containing protein</fullName>
    </recommendedName>
</protein>
<reference evidence="5 6" key="1">
    <citation type="submission" date="2017-08" db="EMBL/GenBank/DDBJ databases">
        <title>Acidophilic green algal genome provides insights into adaptation to an acidic environment.</title>
        <authorList>
            <person name="Hirooka S."/>
            <person name="Hirose Y."/>
            <person name="Kanesaki Y."/>
            <person name="Higuchi S."/>
            <person name="Fujiwara T."/>
            <person name="Onuma R."/>
            <person name="Era A."/>
            <person name="Ohbayashi R."/>
            <person name="Uzuka A."/>
            <person name="Nozaki H."/>
            <person name="Yoshikawa H."/>
            <person name="Miyagishima S.Y."/>
        </authorList>
    </citation>
    <scope>NUCLEOTIDE SEQUENCE [LARGE SCALE GENOMIC DNA]</scope>
    <source>
        <strain evidence="5 6">NIES-2499</strain>
    </source>
</reference>
<dbReference type="InterPro" id="IPR013785">
    <property type="entry name" value="Aldolase_TIM"/>
</dbReference>
<dbReference type="SUPFAM" id="SSF51395">
    <property type="entry name" value="FMN-linked oxidoreductases"/>
    <property type="match status" value="1"/>
</dbReference>
<evidence type="ECO:0000256" key="3">
    <source>
        <dbReference type="ARBA" id="ARBA00022643"/>
    </source>
</evidence>
<dbReference type="OrthoDB" id="1663137at2759"/>
<organism evidence="5 6">
    <name type="scientific">Chlamydomonas eustigma</name>
    <dbReference type="NCBI Taxonomy" id="1157962"/>
    <lineage>
        <taxon>Eukaryota</taxon>
        <taxon>Viridiplantae</taxon>
        <taxon>Chlorophyta</taxon>
        <taxon>core chlorophytes</taxon>
        <taxon>Chlorophyceae</taxon>
        <taxon>CS clade</taxon>
        <taxon>Chlamydomonadales</taxon>
        <taxon>Chlamydomonadaceae</taxon>
        <taxon>Chlamydomonas</taxon>
    </lineage>
</organism>
<comment type="cofactor">
    <cofactor evidence="1">
        <name>FMN</name>
        <dbReference type="ChEBI" id="CHEBI:58210"/>
    </cofactor>
</comment>
<accession>A0A250WP01</accession>
<dbReference type="Proteomes" id="UP000232323">
    <property type="component" value="Unassembled WGS sequence"/>
</dbReference>
<dbReference type="EMBL" id="BEGY01000001">
    <property type="protein sequence ID" value="GAX72548.1"/>
    <property type="molecule type" value="Genomic_DNA"/>
</dbReference>
<evidence type="ECO:0000259" key="4">
    <source>
        <dbReference type="Pfam" id="PF00724"/>
    </source>
</evidence>